<name>A0A0A6UAB2_ACTUT</name>
<dbReference type="Proteomes" id="UP000054537">
    <property type="component" value="Unassembled WGS sequence"/>
</dbReference>
<proteinExistence type="predicted"/>
<dbReference type="Gene3D" id="3.40.430.10">
    <property type="entry name" value="Dihydrofolate Reductase, subunit A"/>
    <property type="match status" value="1"/>
</dbReference>
<dbReference type="InterPro" id="IPR002734">
    <property type="entry name" value="RibDG_C"/>
</dbReference>
<keyword evidence="3" id="KW-1185">Reference proteome</keyword>
<dbReference type="AlphaFoldDB" id="A0A0A6UAB2"/>
<feature type="domain" description="Bacterial bifunctional deaminase-reductase C-terminal" evidence="1">
    <location>
        <begin position="2"/>
        <end position="182"/>
    </location>
</feature>
<protein>
    <submittedName>
        <fullName evidence="2">Deaminase/reductase</fullName>
    </submittedName>
</protein>
<dbReference type="PANTHER" id="PTHR38011:SF11">
    <property type="entry name" value="2,5-DIAMINO-6-RIBOSYLAMINO-4(3H)-PYRIMIDINONE 5'-PHOSPHATE REDUCTASE"/>
    <property type="match status" value="1"/>
</dbReference>
<reference evidence="2 3" key="1">
    <citation type="submission" date="2014-10" db="EMBL/GenBank/DDBJ databases">
        <title>Draft genome sequence of Actinoplanes utahensis NRRL 12052.</title>
        <authorList>
            <person name="Velasco-Bucheli B."/>
            <person name="del Cerro C."/>
            <person name="Hormigo D."/>
            <person name="Garcia J.L."/>
            <person name="Acebal C."/>
            <person name="Arroyo M."/>
            <person name="de la Mata I."/>
        </authorList>
    </citation>
    <scope>NUCLEOTIDE SEQUENCE [LARGE SCALE GENOMIC DNA]</scope>
    <source>
        <strain evidence="2 3">NRRL 12052</strain>
    </source>
</reference>
<evidence type="ECO:0000259" key="1">
    <source>
        <dbReference type="Pfam" id="PF01872"/>
    </source>
</evidence>
<dbReference type="GO" id="GO:0008703">
    <property type="term" value="F:5-amino-6-(5-phosphoribosylamino)uracil reductase activity"/>
    <property type="evidence" value="ECO:0007669"/>
    <property type="project" value="InterPro"/>
</dbReference>
<dbReference type="STRING" id="1869.MB27_42455"/>
<dbReference type="InterPro" id="IPR050765">
    <property type="entry name" value="Riboflavin_Biosynth_HTPR"/>
</dbReference>
<comment type="caution">
    <text evidence="2">The sequence shown here is derived from an EMBL/GenBank/DDBJ whole genome shotgun (WGS) entry which is preliminary data.</text>
</comment>
<dbReference type="EMBL" id="JRTT01000141">
    <property type="protein sequence ID" value="KHD71993.1"/>
    <property type="molecule type" value="Genomic_DNA"/>
</dbReference>
<dbReference type="RefSeq" id="WP_043533895.1">
    <property type="nucleotide sequence ID" value="NZ_BAABKU010000010.1"/>
</dbReference>
<accession>A0A0A6UAB2</accession>
<dbReference type="PANTHER" id="PTHR38011">
    <property type="entry name" value="DIHYDROFOLATE REDUCTASE FAMILY PROTEIN (AFU_ORTHOLOGUE AFUA_8G06820)"/>
    <property type="match status" value="1"/>
</dbReference>
<evidence type="ECO:0000313" key="2">
    <source>
        <dbReference type="EMBL" id="KHD71993.1"/>
    </source>
</evidence>
<dbReference type="Pfam" id="PF01872">
    <property type="entry name" value="RibD_C"/>
    <property type="match status" value="1"/>
</dbReference>
<dbReference type="InterPro" id="IPR024072">
    <property type="entry name" value="DHFR-like_dom_sf"/>
</dbReference>
<dbReference type="OrthoDB" id="195113at2"/>
<dbReference type="SUPFAM" id="SSF53597">
    <property type="entry name" value="Dihydrofolate reductase-like"/>
    <property type="match status" value="1"/>
</dbReference>
<evidence type="ECO:0000313" key="3">
    <source>
        <dbReference type="Proteomes" id="UP000054537"/>
    </source>
</evidence>
<sequence>MRKLVYFVASTIDGFIAAPDGSWDFLVLEDDIPAYMREHYPETLPTLGRAAMGVDEPNKVFDTVLMGRGTYEPALQAGITSPYAHLHQIVFSRSLPASTDPEVRFVAEEPLPFVEKLKQQPGRDIWLAGGGDLAGQLLPAVDELIVKLNPTVAGSGIPLAATGFRPHRFALTAATPLPSGVVVLHYRTRTP</sequence>
<gene>
    <name evidence="2" type="ORF">MB27_42455</name>
</gene>
<organism evidence="2 3">
    <name type="scientific">Actinoplanes utahensis</name>
    <dbReference type="NCBI Taxonomy" id="1869"/>
    <lineage>
        <taxon>Bacteria</taxon>
        <taxon>Bacillati</taxon>
        <taxon>Actinomycetota</taxon>
        <taxon>Actinomycetes</taxon>
        <taxon>Micromonosporales</taxon>
        <taxon>Micromonosporaceae</taxon>
        <taxon>Actinoplanes</taxon>
    </lineage>
</organism>
<dbReference type="GO" id="GO:0009231">
    <property type="term" value="P:riboflavin biosynthetic process"/>
    <property type="evidence" value="ECO:0007669"/>
    <property type="project" value="InterPro"/>
</dbReference>
<dbReference type="eggNOG" id="COG0262">
    <property type="taxonomic scope" value="Bacteria"/>
</dbReference>